<proteinExistence type="predicted"/>
<gene>
    <name evidence="1" type="ORF">GUJ93_ZPchr0010g8785</name>
</gene>
<name>A0A8J5WEP3_ZIZPA</name>
<keyword evidence="2" id="KW-1185">Reference proteome</keyword>
<protein>
    <submittedName>
        <fullName evidence="1">Uncharacterized protein</fullName>
    </submittedName>
</protein>
<evidence type="ECO:0000313" key="2">
    <source>
        <dbReference type="Proteomes" id="UP000729402"/>
    </source>
</evidence>
<dbReference type="AlphaFoldDB" id="A0A8J5WEP3"/>
<reference evidence="1" key="2">
    <citation type="submission" date="2021-02" db="EMBL/GenBank/DDBJ databases">
        <authorList>
            <person name="Kimball J.A."/>
            <person name="Haas M.W."/>
            <person name="Macchietto M."/>
            <person name="Kono T."/>
            <person name="Duquette J."/>
            <person name="Shao M."/>
        </authorList>
    </citation>
    <scope>NUCLEOTIDE SEQUENCE</scope>
    <source>
        <tissue evidence="1">Fresh leaf tissue</tissue>
    </source>
</reference>
<reference evidence="1" key="1">
    <citation type="journal article" date="2021" name="bioRxiv">
        <title>Whole Genome Assembly and Annotation of Northern Wild Rice, Zizania palustris L., Supports a Whole Genome Duplication in the Zizania Genus.</title>
        <authorList>
            <person name="Haas M."/>
            <person name="Kono T."/>
            <person name="Macchietto M."/>
            <person name="Millas R."/>
            <person name="McGilp L."/>
            <person name="Shao M."/>
            <person name="Duquette J."/>
            <person name="Hirsch C.N."/>
            <person name="Kimball J."/>
        </authorList>
    </citation>
    <scope>NUCLEOTIDE SEQUENCE</scope>
    <source>
        <tissue evidence="1">Fresh leaf tissue</tissue>
    </source>
</reference>
<comment type="caution">
    <text evidence="1">The sequence shown here is derived from an EMBL/GenBank/DDBJ whole genome shotgun (WGS) entry which is preliminary data.</text>
</comment>
<dbReference type="Proteomes" id="UP000729402">
    <property type="component" value="Unassembled WGS sequence"/>
</dbReference>
<accession>A0A8J5WEP3</accession>
<dbReference type="EMBL" id="JAAALK010000082">
    <property type="protein sequence ID" value="KAG8088550.1"/>
    <property type="molecule type" value="Genomic_DNA"/>
</dbReference>
<evidence type="ECO:0000313" key="1">
    <source>
        <dbReference type="EMBL" id="KAG8088550.1"/>
    </source>
</evidence>
<sequence length="178" mass="19277">MDMGGGKAAPVAAQVASTGPDCRGCTPACPSGILVRTDSGLASGWRIDMEGTPSVQKYNHFYSLLWLAHRTNRILFSPPSLPFSTGDSGRLAVADRACDAIDLEGNRQQQAKLAAPWIWQAAAAGDWRWQAELVALWTSNDGQSLWHHGSGERQQWAEHAVPHCHGPLAVGDQHMRRG</sequence>
<organism evidence="1 2">
    <name type="scientific">Zizania palustris</name>
    <name type="common">Northern wild rice</name>
    <dbReference type="NCBI Taxonomy" id="103762"/>
    <lineage>
        <taxon>Eukaryota</taxon>
        <taxon>Viridiplantae</taxon>
        <taxon>Streptophyta</taxon>
        <taxon>Embryophyta</taxon>
        <taxon>Tracheophyta</taxon>
        <taxon>Spermatophyta</taxon>
        <taxon>Magnoliopsida</taxon>
        <taxon>Liliopsida</taxon>
        <taxon>Poales</taxon>
        <taxon>Poaceae</taxon>
        <taxon>BOP clade</taxon>
        <taxon>Oryzoideae</taxon>
        <taxon>Oryzeae</taxon>
        <taxon>Zizaniinae</taxon>
        <taxon>Zizania</taxon>
    </lineage>
</organism>